<protein>
    <submittedName>
        <fullName evidence="3">Transporter</fullName>
    </submittedName>
</protein>
<dbReference type="RefSeq" id="WP_085237253.1">
    <property type="nucleotide sequence ID" value="NZ_CP020773.1"/>
</dbReference>
<evidence type="ECO:0000256" key="1">
    <source>
        <dbReference type="SAM" id="Phobius"/>
    </source>
</evidence>
<evidence type="ECO:0000259" key="2">
    <source>
        <dbReference type="Pfam" id="PF07670"/>
    </source>
</evidence>
<evidence type="ECO:0000313" key="3">
    <source>
        <dbReference type="EMBL" id="ARJ50775.1"/>
    </source>
</evidence>
<keyword evidence="4" id="KW-1185">Reference proteome</keyword>
<feature type="domain" description="Nucleoside transporter/FeoB GTPase Gate" evidence="2">
    <location>
        <begin position="314"/>
        <end position="415"/>
    </location>
</feature>
<gene>
    <name evidence="3" type="ORF">B5P37_05300</name>
</gene>
<keyword evidence="1" id="KW-0812">Transmembrane</keyword>
<organism evidence="3 4">
    <name type="scientific">Staphylococcus lutrae</name>
    <dbReference type="NCBI Taxonomy" id="155085"/>
    <lineage>
        <taxon>Bacteria</taxon>
        <taxon>Bacillati</taxon>
        <taxon>Bacillota</taxon>
        <taxon>Bacilli</taxon>
        <taxon>Bacillales</taxon>
        <taxon>Staphylococcaceae</taxon>
        <taxon>Staphylococcus</taxon>
    </lineage>
</organism>
<keyword evidence="1" id="KW-1133">Transmembrane helix</keyword>
<proteinExistence type="predicted"/>
<feature type="transmembrane region" description="Helical" evidence="1">
    <location>
        <begin position="148"/>
        <end position="170"/>
    </location>
</feature>
<dbReference type="Pfam" id="PF07670">
    <property type="entry name" value="Gate"/>
    <property type="match status" value="2"/>
</dbReference>
<dbReference type="Proteomes" id="UP000242864">
    <property type="component" value="Chromosome"/>
</dbReference>
<accession>A0AAC9WJ19</accession>
<dbReference type="AlphaFoldDB" id="A0AAC9WJ19"/>
<evidence type="ECO:0000313" key="4">
    <source>
        <dbReference type="Proteomes" id="UP000242864"/>
    </source>
</evidence>
<feature type="transmembrane region" description="Helical" evidence="1">
    <location>
        <begin position="422"/>
        <end position="440"/>
    </location>
</feature>
<dbReference type="KEGG" id="slz:B5P37_05300"/>
<dbReference type="InterPro" id="IPR011642">
    <property type="entry name" value="Gate_dom"/>
</dbReference>
<feature type="transmembrane region" description="Helical" evidence="1">
    <location>
        <begin position="254"/>
        <end position="275"/>
    </location>
</feature>
<sequence length="441" mass="49562">MLTVVYDLFSGRVTPIPQGPHQLQLCGWNKLDPVEQQALKRWIIKHRLEVSLKHPVPSHHEQTQYIVRQLQLFWHEQQAQRPTLLQTVLGWLCIFGMFALPVYGAYHFSEWFQNHYIAPWITRIAQAPVFEASLVQALLFGDYGVLSLGTYSLVWALPVVVLLSLSTALINQSHLKPTIIWAITPTMRKVGLAGTDIIPVLEGFGCNAAAIVQAGHQCHHCTKARCMSLISFGTSCSYQIGATLSIFNVAHQSWLFLPYIALVLIGGVIHNRLWYPTTSTALIPMQPLQRQTLVWPSFRRTVFEMWGSVRMFILQALPIFIAICFLASSLALTPLLEGVSQLFIPILNLLQLPHELSPGLLFSMIRKDGMLLFNLDHGSIIQKVSAIQLLVLVFFSSTFTACSVTMTMVLRQLGIREGCRMILRQMVTSLIIVVLCGILLI</sequence>
<feature type="transmembrane region" description="Helical" evidence="1">
    <location>
        <begin position="88"/>
        <end position="106"/>
    </location>
</feature>
<feature type="transmembrane region" description="Helical" evidence="1">
    <location>
        <begin position="385"/>
        <end position="410"/>
    </location>
</feature>
<feature type="transmembrane region" description="Helical" evidence="1">
    <location>
        <begin position="312"/>
        <end position="335"/>
    </location>
</feature>
<keyword evidence="1" id="KW-0472">Membrane</keyword>
<reference evidence="3 4" key="1">
    <citation type="submission" date="2017-04" db="EMBL/GenBank/DDBJ databases">
        <authorList>
            <person name="Veseli I.A."/>
            <person name="Tang C."/>
            <person name="Pombert J.-F."/>
        </authorList>
    </citation>
    <scope>NUCLEOTIDE SEQUENCE [LARGE SCALE GENOMIC DNA]</scope>
    <source>
        <strain evidence="3 4">ATCC 700373</strain>
    </source>
</reference>
<dbReference type="EMBL" id="CP020773">
    <property type="protein sequence ID" value="ARJ50775.1"/>
    <property type="molecule type" value="Genomic_DNA"/>
</dbReference>
<feature type="domain" description="Nucleoside transporter/FeoB GTPase Gate" evidence="2">
    <location>
        <begin position="154"/>
        <end position="247"/>
    </location>
</feature>
<name>A0AAC9WJ19_9STAP</name>